<gene>
    <name evidence="6" type="ORF">BE04_17130</name>
</gene>
<dbReference type="PANTHER" id="PTHR43289">
    <property type="entry name" value="MITOGEN-ACTIVATED PROTEIN KINASE KINASE KINASE 20-RELATED"/>
    <property type="match status" value="1"/>
</dbReference>
<dbReference type="SUPFAM" id="SSF56112">
    <property type="entry name" value="Protein kinase-like (PK-like)"/>
    <property type="match status" value="1"/>
</dbReference>
<accession>A0A150PWX0</accession>
<dbReference type="PROSITE" id="PS00108">
    <property type="entry name" value="PROTEIN_KINASE_ST"/>
    <property type="match status" value="1"/>
</dbReference>
<dbReference type="Proteomes" id="UP000075604">
    <property type="component" value="Unassembled WGS sequence"/>
</dbReference>
<keyword evidence="1" id="KW-0808">Transferase</keyword>
<reference evidence="6 7" key="1">
    <citation type="submission" date="2014-02" db="EMBL/GenBank/DDBJ databases">
        <title>The small core and large imbalanced accessory genome model reveals a collaborative survival strategy of Sorangium cellulosum strains in nature.</title>
        <authorList>
            <person name="Han K."/>
            <person name="Peng R."/>
            <person name="Blom J."/>
            <person name="Li Y.-Z."/>
        </authorList>
    </citation>
    <scope>NUCLEOTIDE SEQUENCE [LARGE SCALE GENOMIC DNA]</scope>
    <source>
        <strain evidence="6 7">So0157-18</strain>
    </source>
</reference>
<dbReference type="InterPro" id="IPR011009">
    <property type="entry name" value="Kinase-like_dom_sf"/>
</dbReference>
<evidence type="ECO:0000256" key="4">
    <source>
        <dbReference type="ARBA" id="ARBA00022840"/>
    </source>
</evidence>
<dbReference type="Pfam" id="PF00069">
    <property type="entry name" value="Pkinase"/>
    <property type="match status" value="1"/>
</dbReference>
<protein>
    <recommendedName>
        <fullName evidence="5">Protein kinase domain-containing protein</fullName>
    </recommendedName>
</protein>
<keyword evidence="4" id="KW-0067">ATP-binding</keyword>
<dbReference type="InterPro" id="IPR008271">
    <property type="entry name" value="Ser/Thr_kinase_AS"/>
</dbReference>
<evidence type="ECO:0000313" key="7">
    <source>
        <dbReference type="Proteomes" id="UP000075604"/>
    </source>
</evidence>
<comment type="caution">
    <text evidence="6">The sequence shown here is derived from an EMBL/GenBank/DDBJ whole genome shotgun (WGS) entry which is preliminary data.</text>
</comment>
<feature type="non-terminal residue" evidence="6">
    <location>
        <position position="184"/>
    </location>
</feature>
<keyword evidence="2" id="KW-0547">Nucleotide-binding</keyword>
<evidence type="ECO:0000313" key="6">
    <source>
        <dbReference type="EMBL" id="KYF60033.1"/>
    </source>
</evidence>
<dbReference type="InterPro" id="IPR000719">
    <property type="entry name" value="Prot_kinase_dom"/>
</dbReference>
<name>A0A150PWX0_SORCE</name>
<evidence type="ECO:0000256" key="2">
    <source>
        <dbReference type="ARBA" id="ARBA00022741"/>
    </source>
</evidence>
<evidence type="ECO:0000256" key="1">
    <source>
        <dbReference type="ARBA" id="ARBA00022679"/>
    </source>
</evidence>
<dbReference type="Gene3D" id="1.10.510.10">
    <property type="entry name" value="Transferase(Phosphotransferase) domain 1"/>
    <property type="match status" value="1"/>
</dbReference>
<keyword evidence="3" id="KW-0418">Kinase</keyword>
<organism evidence="6 7">
    <name type="scientific">Sorangium cellulosum</name>
    <name type="common">Polyangium cellulosum</name>
    <dbReference type="NCBI Taxonomy" id="56"/>
    <lineage>
        <taxon>Bacteria</taxon>
        <taxon>Pseudomonadati</taxon>
        <taxon>Myxococcota</taxon>
        <taxon>Polyangia</taxon>
        <taxon>Polyangiales</taxon>
        <taxon>Polyangiaceae</taxon>
        <taxon>Sorangium</taxon>
    </lineage>
</organism>
<dbReference type="SMART" id="SM00220">
    <property type="entry name" value="S_TKc"/>
    <property type="match status" value="1"/>
</dbReference>
<dbReference type="PROSITE" id="PS50011">
    <property type="entry name" value="PROTEIN_KINASE_DOM"/>
    <property type="match status" value="1"/>
</dbReference>
<dbReference type="AlphaFoldDB" id="A0A150PWX0"/>
<sequence>MRVGEIVDERFEIEGLAGSGGMGHVYRARDLESGDTVALKVLRRAGKGEQRRFSCEVEALSALRIPGVVRYIAHGLTAGGKPYLVMEWLSGETLAERMVQRGLTAAESVDVVARVAGTLGGLHRQGVVHRDLKPSNLLLADGRLDRVMVLDFGIARFRIDQQLTMPGTVLGTPEYMAPEQARGE</sequence>
<proteinExistence type="predicted"/>
<dbReference type="CDD" id="cd14014">
    <property type="entry name" value="STKc_PknB_like"/>
    <property type="match status" value="1"/>
</dbReference>
<dbReference type="EMBL" id="JELX01001093">
    <property type="protein sequence ID" value="KYF60033.1"/>
    <property type="molecule type" value="Genomic_DNA"/>
</dbReference>
<dbReference type="PANTHER" id="PTHR43289:SF6">
    <property type="entry name" value="SERINE_THREONINE-PROTEIN KINASE NEKL-3"/>
    <property type="match status" value="1"/>
</dbReference>
<dbReference type="GO" id="GO:0005524">
    <property type="term" value="F:ATP binding"/>
    <property type="evidence" value="ECO:0007669"/>
    <property type="project" value="UniProtKB-KW"/>
</dbReference>
<evidence type="ECO:0000259" key="5">
    <source>
        <dbReference type="PROSITE" id="PS50011"/>
    </source>
</evidence>
<dbReference type="GO" id="GO:0004674">
    <property type="term" value="F:protein serine/threonine kinase activity"/>
    <property type="evidence" value="ECO:0007669"/>
    <property type="project" value="TreeGrafter"/>
</dbReference>
<feature type="domain" description="Protein kinase" evidence="5">
    <location>
        <begin position="11"/>
        <end position="184"/>
    </location>
</feature>
<evidence type="ECO:0000256" key="3">
    <source>
        <dbReference type="ARBA" id="ARBA00022777"/>
    </source>
</evidence>